<dbReference type="AlphaFoldDB" id="A0A345CX99"/>
<evidence type="ECO:0000313" key="3">
    <source>
        <dbReference type="EMBL" id="AXF78066.1"/>
    </source>
</evidence>
<evidence type="ECO:0008006" key="5">
    <source>
        <dbReference type="Google" id="ProtNLM"/>
    </source>
</evidence>
<name>A0A345CX99_9GAMM</name>
<dbReference type="GO" id="GO:0003796">
    <property type="term" value="F:lysozyme activity"/>
    <property type="evidence" value="ECO:0007669"/>
    <property type="project" value="InterPro"/>
</dbReference>
<evidence type="ECO:0000313" key="4">
    <source>
        <dbReference type="Proteomes" id="UP000264980"/>
    </source>
</evidence>
<keyword evidence="1" id="KW-0929">Antimicrobial</keyword>
<dbReference type="InterPro" id="IPR023347">
    <property type="entry name" value="Lysozyme_dom_sf"/>
</dbReference>
<sequence length="200" mass="23140">MEPGEGLLTFRAEGNNRPDSPYYSRKIHWPGIASRCNTWGSGVTIGRGYDMKHRGAEEVIHHLTLAGIPLAKAKKIAESARKSFCAASDFVKENKDSIEEISEAQQVRLFEITYSTYVKDSIRFYNRYKKHDSVAWEKLHPALREVLIDMKYQGTLAISMVPLFGKNKKEDVIKLIKQTSELREYEPVRRRIAWLQEYMK</sequence>
<accession>A0A345CX99</accession>
<dbReference type="EMBL" id="CP013970">
    <property type="protein sequence ID" value="AXF78066.1"/>
    <property type="molecule type" value="Genomic_DNA"/>
</dbReference>
<evidence type="ECO:0000256" key="2">
    <source>
        <dbReference type="ARBA" id="ARBA00022638"/>
    </source>
</evidence>
<keyword evidence="2" id="KW-0081">Bacteriolytic enzyme</keyword>
<dbReference type="RefSeq" id="WP_233479375.1">
    <property type="nucleotide sequence ID" value="NZ_CP013970.1"/>
</dbReference>
<dbReference type="Gene3D" id="1.10.530.40">
    <property type="match status" value="1"/>
</dbReference>
<dbReference type="GO" id="GO:0042742">
    <property type="term" value="P:defense response to bacterium"/>
    <property type="evidence" value="ECO:0007669"/>
    <property type="project" value="UniProtKB-KW"/>
</dbReference>
<dbReference type="Proteomes" id="UP000264980">
    <property type="component" value="Chromosome"/>
</dbReference>
<proteinExistence type="predicted"/>
<evidence type="ECO:0000256" key="1">
    <source>
        <dbReference type="ARBA" id="ARBA00022529"/>
    </source>
</evidence>
<protein>
    <recommendedName>
        <fullName evidence="5">Pesticin C-terminal domain-containing protein</fullName>
    </recommendedName>
</protein>
<organism evidence="3 4">
    <name type="scientific">Erwinia tracheiphila</name>
    <dbReference type="NCBI Taxonomy" id="65700"/>
    <lineage>
        <taxon>Bacteria</taxon>
        <taxon>Pseudomonadati</taxon>
        <taxon>Pseudomonadota</taxon>
        <taxon>Gammaproteobacteria</taxon>
        <taxon>Enterobacterales</taxon>
        <taxon>Erwiniaceae</taxon>
        <taxon>Erwinia</taxon>
    </lineage>
</organism>
<dbReference type="CDD" id="cd16903">
    <property type="entry name" value="pesticin_lyz-like"/>
    <property type="match status" value="1"/>
</dbReference>
<gene>
    <name evidence="3" type="ORF">AV903_21945</name>
</gene>
<dbReference type="GO" id="GO:0031640">
    <property type="term" value="P:killing of cells of another organism"/>
    <property type="evidence" value="ECO:0007669"/>
    <property type="project" value="UniProtKB-KW"/>
</dbReference>
<reference evidence="3 4" key="1">
    <citation type="submission" date="2016-01" db="EMBL/GenBank/DDBJ databases">
        <authorList>
            <person name="Oliw E.H."/>
        </authorList>
    </citation>
    <scope>NUCLEOTIDE SEQUENCE [LARGE SCALE GENOMIC DNA]</scope>
    <source>
        <strain evidence="3 4">MDcuke</strain>
    </source>
</reference>